<keyword evidence="2" id="KW-1185">Reference proteome</keyword>
<dbReference type="AlphaFoldDB" id="A0A9Q0E7Y2"/>
<reference evidence="1" key="1">
    <citation type="submission" date="2022-07" db="EMBL/GenBank/DDBJ databases">
        <title>Chromosome-level genome of Muraenolepis orangiensis.</title>
        <authorList>
            <person name="Kim J."/>
        </authorList>
    </citation>
    <scope>NUCLEOTIDE SEQUENCE</scope>
    <source>
        <strain evidence="1">KU_S4_2022</strain>
        <tissue evidence="1">Muscle</tissue>
    </source>
</reference>
<dbReference type="Proteomes" id="UP001148018">
    <property type="component" value="Unassembled WGS sequence"/>
</dbReference>
<sequence length="68" mass="7790">MVGDEEVKTLLSDPELAPKYLWRTDVLSPHFLFLFLFLKHSSPPANQSQVCVRCQVLAELLTHDFGFN</sequence>
<evidence type="ECO:0000313" key="2">
    <source>
        <dbReference type="Proteomes" id="UP001148018"/>
    </source>
</evidence>
<name>A0A9Q0E7Y2_9TELE</name>
<accession>A0A9Q0E7Y2</accession>
<protein>
    <submittedName>
        <fullName evidence="1">Uncharacterized protein</fullName>
    </submittedName>
</protein>
<evidence type="ECO:0000313" key="1">
    <source>
        <dbReference type="EMBL" id="KAJ3599627.1"/>
    </source>
</evidence>
<comment type="caution">
    <text evidence="1">The sequence shown here is derived from an EMBL/GenBank/DDBJ whole genome shotgun (WGS) entry which is preliminary data.</text>
</comment>
<proteinExistence type="predicted"/>
<gene>
    <name evidence="1" type="ORF">NHX12_033583</name>
</gene>
<organism evidence="1 2">
    <name type="scientific">Muraenolepis orangiensis</name>
    <name type="common">Patagonian moray cod</name>
    <dbReference type="NCBI Taxonomy" id="630683"/>
    <lineage>
        <taxon>Eukaryota</taxon>
        <taxon>Metazoa</taxon>
        <taxon>Chordata</taxon>
        <taxon>Craniata</taxon>
        <taxon>Vertebrata</taxon>
        <taxon>Euteleostomi</taxon>
        <taxon>Actinopterygii</taxon>
        <taxon>Neopterygii</taxon>
        <taxon>Teleostei</taxon>
        <taxon>Neoteleostei</taxon>
        <taxon>Acanthomorphata</taxon>
        <taxon>Zeiogadaria</taxon>
        <taxon>Gadariae</taxon>
        <taxon>Gadiformes</taxon>
        <taxon>Muraenolepidoidei</taxon>
        <taxon>Muraenolepididae</taxon>
        <taxon>Muraenolepis</taxon>
    </lineage>
</organism>
<dbReference type="EMBL" id="JANIIK010000048">
    <property type="protein sequence ID" value="KAJ3599627.1"/>
    <property type="molecule type" value="Genomic_DNA"/>
</dbReference>